<proteinExistence type="predicted"/>
<dbReference type="SMART" id="SM00421">
    <property type="entry name" value="HTH_LUXR"/>
    <property type="match status" value="1"/>
</dbReference>
<dbReference type="PRINTS" id="PR00038">
    <property type="entry name" value="HTHLUXR"/>
</dbReference>
<feature type="domain" description="HTH luxR-type" evidence="6">
    <location>
        <begin position="147"/>
        <end position="212"/>
    </location>
</feature>
<dbReference type="PROSITE" id="PS00622">
    <property type="entry name" value="HTH_LUXR_1"/>
    <property type="match status" value="1"/>
</dbReference>
<evidence type="ECO:0000256" key="5">
    <source>
        <dbReference type="PROSITE-ProRule" id="PRU00169"/>
    </source>
</evidence>
<dbReference type="EMBL" id="JACHMH010000001">
    <property type="protein sequence ID" value="MBB4676003.1"/>
    <property type="molecule type" value="Genomic_DNA"/>
</dbReference>
<dbReference type="PANTHER" id="PTHR43214">
    <property type="entry name" value="TWO-COMPONENT RESPONSE REGULATOR"/>
    <property type="match status" value="1"/>
</dbReference>
<dbReference type="RefSeq" id="WP_185001886.1">
    <property type="nucleotide sequence ID" value="NZ_BAAAUI010000021.1"/>
</dbReference>
<evidence type="ECO:0000259" key="6">
    <source>
        <dbReference type="PROSITE" id="PS50043"/>
    </source>
</evidence>
<feature type="modified residue" description="4-aspartylphosphate" evidence="5">
    <location>
        <position position="56"/>
    </location>
</feature>
<accession>A0A7W7C7M8</accession>
<dbReference type="Pfam" id="PF00072">
    <property type="entry name" value="Response_reg"/>
    <property type="match status" value="1"/>
</dbReference>
<keyword evidence="4" id="KW-0804">Transcription</keyword>
<dbReference type="Pfam" id="PF00196">
    <property type="entry name" value="GerE"/>
    <property type="match status" value="1"/>
</dbReference>
<evidence type="ECO:0000313" key="9">
    <source>
        <dbReference type="Proteomes" id="UP000533598"/>
    </source>
</evidence>
<dbReference type="InterPro" id="IPR011006">
    <property type="entry name" value="CheY-like_superfamily"/>
</dbReference>
<dbReference type="InterPro" id="IPR058245">
    <property type="entry name" value="NreC/VraR/RcsB-like_REC"/>
</dbReference>
<evidence type="ECO:0000313" key="8">
    <source>
        <dbReference type="EMBL" id="MBB4676003.1"/>
    </source>
</evidence>
<organism evidence="8 9">
    <name type="scientific">Crossiella cryophila</name>
    <dbReference type="NCBI Taxonomy" id="43355"/>
    <lineage>
        <taxon>Bacteria</taxon>
        <taxon>Bacillati</taxon>
        <taxon>Actinomycetota</taxon>
        <taxon>Actinomycetes</taxon>
        <taxon>Pseudonocardiales</taxon>
        <taxon>Pseudonocardiaceae</taxon>
        <taxon>Crossiella</taxon>
    </lineage>
</organism>
<dbReference type="InterPro" id="IPR016032">
    <property type="entry name" value="Sig_transdc_resp-reg_C-effctor"/>
</dbReference>
<dbReference type="GO" id="GO:0000160">
    <property type="term" value="P:phosphorelay signal transduction system"/>
    <property type="evidence" value="ECO:0007669"/>
    <property type="project" value="InterPro"/>
</dbReference>
<dbReference type="CDD" id="cd06170">
    <property type="entry name" value="LuxR_C_like"/>
    <property type="match status" value="1"/>
</dbReference>
<name>A0A7W7C7M8_9PSEU</name>
<dbReference type="InterPro" id="IPR000792">
    <property type="entry name" value="Tscrpt_reg_LuxR_C"/>
</dbReference>
<dbReference type="SUPFAM" id="SSF46894">
    <property type="entry name" value="C-terminal effector domain of the bipartite response regulators"/>
    <property type="match status" value="1"/>
</dbReference>
<dbReference type="Gene3D" id="3.40.50.2300">
    <property type="match status" value="1"/>
</dbReference>
<dbReference type="PROSITE" id="PS50110">
    <property type="entry name" value="RESPONSE_REGULATORY"/>
    <property type="match status" value="1"/>
</dbReference>
<keyword evidence="3 8" id="KW-0238">DNA-binding</keyword>
<dbReference type="InterPro" id="IPR001789">
    <property type="entry name" value="Sig_transdc_resp-reg_receiver"/>
</dbReference>
<evidence type="ECO:0000259" key="7">
    <source>
        <dbReference type="PROSITE" id="PS50110"/>
    </source>
</evidence>
<evidence type="ECO:0000256" key="2">
    <source>
        <dbReference type="ARBA" id="ARBA00023015"/>
    </source>
</evidence>
<dbReference type="InterPro" id="IPR039420">
    <property type="entry name" value="WalR-like"/>
</dbReference>
<dbReference type="CDD" id="cd17535">
    <property type="entry name" value="REC_NarL-like"/>
    <property type="match status" value="1"/>
</dbReference>
<dbReference type="GO" id="GO:0003677">
    <property type="term" value="F:DNA binding"/>
    <property type="evidence" value="ECO:0007669"/>
    <property type="project" value="UniProtKB-KW"/>
</dbReference>
<evidence type="ECO:0000256" key="3">
    <source>
        <dbReference type="ARBA" id="ARBA00023125"/>
    </source>
</evidence>
<protein>
    <submittedName>
        <fullName evidence="8">DNA-binding NarL/FixJ family response regulator</fullName>
    </submittedName>
</protein>
<dbReference type="GO" id="GO:0006355">
    <property type="term" value="P:regulation of DNA-templated transcription"/>
    <property type="evidence" value="ECO:0007669"/>
    <property type="project" value="InterPro"/>
</dbReference>
<comment type="caution">
    <text evidence="8">The sequence shown here is derived from an EMBL/GenBank/DDBJ whole genome shotgun (WGS) entry which is preliminary data.</text>
</comment>
<evidence type="ECO:0000256" key="1">
    <source>
        <dbReference type="ARBA" id="ARBA00022553"/>
    </source>
</evidence>
<dbReference type="SUPFAM" id="SSF52172">
    <property type="entry name" value="CheY-like"/>
    <property type="match status" value="1"/>
</dbReference>
<dbReference type="AlphaFoldDB" id="A0A7W7C7M8"/>
<reference evidence="8 9" key="1">
    <citation type="submission" date="2020-08" db="EMBL/GenBank/DDBJ databases">
        <title>Sequencing the genomes of 1000 actinobacteria strains.</title>
        <authorList>
            <person name="Klenk H.-P."/>
        </authorList>
    </citation>
    <scope>NUCLEOTIDE SEQUENCE [LARGE SCALE GENOMIC DNA]</scope>
    <source>
        <strain evidence="8 9">DSM 44230</strain>
    </source>
</reference>
<feature type="domain" description="Response regulatory" evidence="7">
    <location>
        <begin position="5"/>
        <end position="121"/>
    </location>
</feature>
<keyword evidence="1 5" id="KW-0597">Phosphoprotein</keyword>
<dbReference type="SMART" id="SM00448">
    <property type="entry name" value="REC"/>
    <property type="match status" value="1"/>
</dbReference>
<keyword evidence="9" id="KW-1185">Reference proteome</keyword>
<gene>
    <name evidence="8" type="ORF">HNR67_002121</name>
</gene>
<dbReference type="Proteomes" id="UP000533598">
    <property type="component" value="Unassembled WGS sequence"/>
</dbReference>
<keyword evidence="2" id="KW-0805">Transcription regulation</keyword>
<sequence>MDQLRILVVDDHPLFRFGLCQTLQQVPDVEVAGEAATGTAAVAMADSLQPDVVVMDLNMPDFNGVEATRRIVRTSPHVGVLVLTMFDDNESVFAAMRAGARGYLLKGATPEEIVRAIRAVGQGQAIFGPAIASRLLGFFGNNARAAQMEAFPELTAREHEVLVLIAQGEGNAAIARKLVISGKTVRNHVSNIFSKLHVADRAEAIMRAREAGLGEN</sequence>
<evidence type="ECO:0000256" key="4">
    <source>
        <dbReference type="ARBA" id="ARBA00023163"/>
    </source>
</evidence>
<dbReference type="PROSITE" id="PS50043">
    <property type="entry name" value="HTH_LUXR_2"/>
    <property type="match status" value="1"/>
</dbReference>
<dbReference type="PANTHER" id="PTHR43214:SF24">
    <property type="entry name" value="TRANSCRIPTIONAL REGULATORY PROTEIN NARL-RELATED"/>
    <property type="match status" value="1"/>
</dbReference>